<dbReference type="AlphaFoldDB" id="A0AAE4G392"/>
<dbReference type="EMBL" id="JAMZMH010000018">
    <property type="protein sequence ID" value="MDT0249808.1"/>
    <property type="molecule type" value="Genomic_DNA"/>
</dbReference>
<evidence type="ECO:0000313" key="7">
    <source>
        <dbReference type="EMBL" id="MDT0249808.1"/>
    </source>
</evidence>
<dbReference type="RefSeq" id="WP_311373333.1">
    <property type="nucleotide sequence ID" value="NZ_JAMZMH010000018.1"/>
</dbReference>
<dbReference type="SMART" id="SM00421">
    <property type="entry name" value="HTH_LUXR"/>
    <property type="match status" value="1"/>
</dbReference>
<evidence type="ECO:0000313" key="8">
    <source>
        <dbReference type="Proteomes" id="UP001180729"/>
    </source>
</evidence>
<dbReference type="InterPro" id="IPR000792">
    <property type="entry name" value="Tscrpt_reg_LuxR_C"/>
</dbReference>
<protein>
    <submittedName>
        <fullName evidence="7">Response regulator transcription factor</fullName>
    </submittedName>
</protein>
<dbReference type="InterPro" id="IPR016032">
    <property type="entry name" value="Sig_transdc_resp-reg_C-effctor"/>
</dbReference>
<dbReference type="GO" id="GO:0000160">
    <property type="term" value="P:phosphorelay signal transduction system"/>
    <property type="evidence" value="ECO:0007669"/>
    <property type="project" value="InterPro"/>
</dbReference>
<dbReference type="SUPFAM" id="SSF52172">
    <property type="entry name" value="CheY-like"/>
    <property type="match status" value="1"/>
</dbReference>
<dbReference type="CDD" id="cd06170">
    <property type="entry name" value="LuxR_C_like"/>
    <property type="match status" value="1"/>
</dbReference>
<dbReference type="Pfam" id="PF00196">
    <property type="entry name" value="GerE"/>
    <property type="match status" value="1"/>
</dbReference>
<dbReference type="GO" id="GO:0003677">
    <property type="term" value="F:DNA binding"/>
    <property type="evidence" value="ECO:0007669"/>
    <property type="project" value="UniProtKB-KW"/>
</dbReference>
<dbReference type="Gene3D" id="3.40.50.2300">
    <property type="match status" value="1"/>
</dbReference>
<feature type="domain" description="HTH luxR-type" evidence="5">
    <location>
        <begin position="167"/>
        <end position="232"/>
    </location>
</feature>
<dbReference type="Pfam" id="PF00072">
    <property type="entry name" value="Response_reg"/>
    <property type="match status" value="1"/>
</dbReference>
<dbReference type="InterPro" id="IPR058245">
    <property type="entry name" value="NreC/VraR/RcsB-like_REC"/>
</dbReference>
<evidence type="ECO:0000256" key="2">
    <source>
        <dbReference type="ARBA" id="ARBA00023125"/>
    </source>
</evidence>
<feature type="domain" description="Response regulatory" evidence="6">
    <location>
        <begin position="3"/>
        <end position="123"/>
    </location>
</feature>
<name>A0AAE4G392_9ACTO</name>
<dbReference type="InterPro" id="IPR001789">
    <property type="entry name" value="Sig_transdc_resp-reg_receiver"/>
</dbReference>
<dbReference type="PANTHER" id="PTHR43214">
    <property type="entry name" value="TWO-COMPONENT RESPONSE REGULATOR"/>
    <property type="match status" value="1"/>
</dbReference>
<evidence type="ECO:0000256" key="3">
    <source>
        <dbReference type="PROSITE-ProRule" id="PRU00169"/>
    </source>
</evidence>
<comment type="caution">
    <text evidence="7">The sequence shown here is derived from an EMBL/GenBank/DDBJ whole genome shotgun (WGS) entry which is preliminary data.</text>
</comment>
<dbReference type="PROSITE" id="PS50110">
    <property type="entry name" value="RESPONSE_REGULATORY"/>
    <property type="match status" value="1"/>
</dbReference>
<dbReference type="Proteomes" id="UP001180729">
    <property type="component" value="Unassembled WGS sequence"/>
</dbReference>
<gene>
    <name evidence="7" type="ORF">RMW62_12050</name>
</gene>
<feature type="region of interest" description="Disordered" evidence="4">
    <location>
        <begin position="148"/>
        <end position="171"/>
    </location>
</feature>
<feature type="modified residue" description="4-aspartylphosphate" evidence="3">
    <location>
        <position position="58"/>
    </location>
</feature>
<dbReference type="SUPFAM" id="SSF46894">
    <property type="entry name" value="C-terminal effector domain of the bipartite response regulators"/>
    <property type="match status" value="1"/>
</dbReference>
<evidence type="ECO:0000256" key="1">
    <source>
        <dbReference type="ARBA" id="ARBA00022553"/>
    </source>
</evidence>
<dbReference type="CDD" id="cd17535">
    <property type="entry name" value="REC_NarL-like"/>
    <property type="match status" value="1"/>
</dbReference>
<reference evidence="7" key="1">
    <citation type="submission" date="2022-06" db="EMBL/GenBank/DDBJ databases">
        <title>Draft Genome Sequences of Three Actinomyces oris Strains, Isolated from Healthy Human Feces.</title>
        <authorList>
            <person name="Ye Y."/>
            <person name="Liu C."/>
            <person name="Zhao J."/>
            <person name="Xu J."/>
            <person name="Huang H."/>
            <person name="Wang B."/>
            <person name="Wei J."/>
            <person name="Jing X."/>
        </authorList>
    </citation>
    <scope>NUCLEOTIDE SEQUENCE</scope>
    <source>
        <strain evidence="7">CNGBCC1803368</strain>
    </source>
</reference>
<evidence type="ECO:0000256" key="4">
    <source>
        <dbReference type="SAM" id="MobiDB-lite"/>
    </source>
</evidence>
<evidence type="ECO:0000259" key="6">
    <source>
        <dbReference type="PROSITE" id="PS50110"/>
    </source>
</evidence>
<sequence length="234" mass="24866">MISIGIADDDALVRQTLTDLLSRNDDIVVAWTAKDGQEALDLFHSSEVESRVQAVLVDVQMPKMDGLALAQALLEEKPDIAILILTTFTADSIVDEAMALGVRGFVAKEDGASSLAGAIHQAVAGNLVLSPTSSAIISDQARLWASGSSRRSESIPVPTHAQQPPSPLPHGVTLSEREREVLTLVVDAKTNKQIATRLRVSEATVKTHVSAIIAKLGVQDRVGAAVYALQHNLV</sequence>
<keyword evidence="1 3" id="KW-0597">Phosphoprotein</keyword>
<dbReference type="PRINTS" id="PR00038">
    <property type="entry name" value="HTHLUXR"/>
</dbReference>
<proteinExistence type="predicted"/>
<keyword evidence="2" id="KW-0238">DNA-binding</keyword>
<accession>A0AAE4G392</accession>
<dbReference type="SMART" id="SM00448">
    <property type="entry name" value="REC"/>
    <property type="match status" value="1"/>
</dbReference>
<organism evidence="7 8">
    <name type="scientific">Actinomyces oris</name>
    <dbReference type="NCBI Taxonomy" id="544580"/>
    <lineage>
        <taxon>Bacteria</taxon>
        <taxon>Bacillati</taxon>
        <taxon>Actinomycetota</taxon>
        <taxon>Actinomycetes</taxon>
        <taxon>Actinomycetales</taxon>
        <taxon>Actinomycetaceae</taxon>
        <taxon>Actinomyces</taxon>
    </lineage>
</organism>
<dbReference type="PANTHER" id="PTHR43214:SF42">
    <property type="entry name" value="TRANSCRIPTIONAL REGULATORY PROTEIN DESR"/>
    <property type="match status" value="1"/>
</dbReference>
<evidence type="ECO:0000259" key="5">
    <source>
        <dbReference type="PROSITE" id="PS50043"/>
    </source>
</evidence>
<dbReference type="InterPro" id="IPR039420">
    <property type="entry name" value="WalR-like"/>
</dbReference>
<dbReference type="PROSITE" id="PS50043">
    <property type="entry name" value="HTH_LUXR_2"/>
    <property type="match status" value="1"/>
</dbReference>
<dbReference type="InterPro" id="IPR011006">
    <property type="entry name" value="CheY-like_superfamily"/>
</dbReference>
<dbReference type="GO" id="GO:0006355">
    <property type="term" value="P:regulation of DNA-templated transcription"/>
    <property type="evidence" value="ECO:0007669"/>
    <property type="project" value="InterPro"/>
</dbReference>